<reference evidence="1" key="1">
    <citation type="submission" date="2023-03" db="EMBL/GenBank/DDBJ databases">
        <title>Actinoallomurus iriomotensis NBRC 103681.</title>
        <authorList>
            <person name="Ichikawa N."/>
            <person name="Sato H."/>
            <person name="Tonouchi N."/>
        </authorList>
    </citation>
    <scope>NUCLEOTIDE SEQUENCE</scope>
    <source>
        <strain evidence="1">NBRC 103681</strain>
    </source>
</reference>
<gene>
    <name evidence="1" type="ORF">Airi01_089510</name>
</gene>
<dbReference type="AlphaFoldDB" id="A0A9W6RSC7"/>
<name>A0A9W6RSC7_9ACTN</name>
<evidence type="ECO:0000313" key="1">
    <source>
        <dbReference type="EMBL" id="GLY80684.1"/>
    </source>
</evidence>
<sequence length="68" mass="6865">MLLPAGSVAVPVSCGLSGGRASGHPARTRLPIAVVSAVRDVVATGLRRGTGRILPLPLEALSPVSRRA</sequence>
<accession>A0A9W6RSC7</accession>
<evidence type="ECO:0000313" key="2">
    <source>
        <dbReference type="Proteomes" id="UP001165135"/>
    </source>
</evidence>
<comment type="caution">
    <text evidence="1">The sequence shown here is derived from an EMBL/GenBank/DDBJ whole genome shotgun (WGS) entry which is preliminary data.</text>
</comment>
<protein>
    <submittedName>
        <fullName evidence="1">Uncharacterized protein</fullName>
    </submittedName>
</protein>
<organism evidence="1 2">
    <name type="scientific">Actinoallomurus iriomotensis</name>
    <dbReference type="NCBI Taxonomy" id="478107"/>
    <lineage>
        <taxon>Bacteria</taxon>
        <taxon>Bacillati</taxon>
        <taxon>Actinomycetota</taxon>
        <taxon>Actinomycetes</taxon>
        <taxon>Streptosporangiales</taxon>
        <taxon>Thermomonosporaceae</taxon>
        <taxon>Actinoallomurus</taxon>
    </lineage>
</organism>
<dbReference type="Proteomes" id="UP001165135">
    <property type="component" value="Unassembled WGS sequence"/>
</dbReference>
<dbReference type="RefSeq" id="WP_285633936.1">
    <property type="nucleotide sequence ID" value="NZ_BSTJ01000015.1"/>
</dbReference>
<proteinExistence type="predicted"/>
<dbReference type="EMBL" id="BSTJ01000015">
    <property type="protein sequence ID" value="GLY80684.1"/>
    <property type="molecule type" value="Genomic_DNA"/>
</dbReference>